<dbReference type="EMBL" id="CP011509">
    <property type="protein sequence ID" value="AKJ03251.1"/>
    <property type="molecule type" value="Genomic_DNA"/>
</dbReference>
<proteinExistence type="predicted"/>
<sequence length="48" mass="5516">MAPHGTVEREHRRALAEGSALDGSASCPHHCRVRIPRDRRRPPRLEFM</sequence>
<evidence type="ECO:0000256" key="1">
    <source>
        <dbReference type="SAM" id="MobiDB-lite"/>
    </source>
</evidence>
<accession>A0AAC8Q964</accession>
<evidence type="ECO:0000313" key="2">
    <source>
        <dbReference type="EMBL" id="AKJ03251.1"/>
    </source>
</evidence>
<feature type="region of interest" description="Disordered" evidence="1">
    <location>
        <begin position="1"/>
        <end position="48"/>
    </location>
</feature>
<gene>
    <name evidence="2" type="ORF">AA314_04877</name>
</gene>
<feature type="compositionally biased region" description="Basic residues" evidence="1">
    <location>
        <begin position="29"/>
        <end position="42"/>
    </location>
</feature>
<evidence type="ECO:0000313" key="3">
    <source>
        <dbReference type="Proteomes" id="UP000035579"/>
    </source>
</evidence>
<name>A0AAC8Q964_9BACT</name>
<organism evidence="2 3">
    <name type="scientific">Archangium gephyra</name>
    <dbReference type="NCBI Taxonomy" id="48"/>
    <lineage>
        <taxon>Bacteria</taxon>
        <taxon>Pseudomonadati</taxon>
        <taxon>Myxococcota</taxon>
        <taxon>Myxococcia</taxon>
        <taxon>Myxococcales</taxon>
        <taxon>Cystobacterineae</taxon>
        <taxon>Archangiaceae</taxon>
        <taxon>Archangium</taxon>
    </lineage>
</organism>
<protein>
    <submittedName>
        <fullName evidence="2">Uncharacterized protein</fullName>
    </submittedName>
</protein>
<feature type="compositionally biased region" description="Basic and acidic residues" evidence="1">
    <location>
        <begin position="1"/>
        <end position="15"/>
    </location>
</feature>
<reference evidence="2 3" key="1">
    <citation type="submission" date="2015-05" db="EMBL/GenBank/DDBJ databases">
        <title>Genome assembly of Archangium gephyra DSM 2261.</title>
        <authorList>
            <person name="Sharma G."/>
            <person name="Subramanian S."/>
        </authorList>
    </citation>
    <scope>NUCLEOTIDE SEQUENCE [LARGE SCALE GENOMIC DNA]</scope>
    <source>
        <strain evidence="2 3">DSM 2261</strain>
    </source>
</reference>
<dbReference type="KEGG" id="age:AA314_04877"/>
<dbReference type="Proteomes" id="UP000035579">
    <property type="component" value="Chromosome"/>
</dbReference>
<dbReference type="AlphaFoldDB" id="A0AAC8Q964"/>